<name>A0AA96WR88_LEPBY</name>
<proteinExistence type="predicted"/>
<protein>
    <submittedName>
        <fullName evidence="1">Uncharacterized protein</fullName>
    </submittedName>
</protein>
<reference evidence="1" key="2">
    <citation type="submission" date="2023-07" db="EMBL/GenBank/DDBJ databases">
        <authorList>
            <person name="Bai X.-H."/>
            <person name="Wang H.-H."/>
            <person name="Wang J."/>
            <person name="Ma M.-Y."/>
            <person name="Hu H.-H."/>
            <person name="Song Z.-L."/>
            <person name="Ma H.-G."/>
            <person name="Fan Y."/>
            <person name="Du C.-Y."/>
            <person name="Xu J.-C."/>
        </authorList>
    </citation>
    <scope>NUCLEOTIDE SEQUENCE</scope>
    <source>
        <strain evidence="1">CZ1</strain>
    </source>
</reference>
<organism evidence="1">
    <name type="scientific">Leptolyngbya boryana CZ1</name>
    <dbReference type="NCBI Taxonomy" id="3060204"/>
    <lineage>
        <taxon>Bacteria</taxon>
        <taxon>Bacillati</taxon>
        <taxon>Cyanobacteriota</taxon>
        <taxon>Cyanophyceae</taxon>
        <taxon>Leptolyngbyales</taxon>
        <taxon>Leptolyngbyaceae</taxon>
        <taxon>Leptolyngbya group</taxon>
        <taxon>Leptolyngbya</taxon>
    </lineage>
</organism>
<dbReference type="EMBL" id="CP130144">
    <property type="protein sequence ID" value="WNZ44147.1"/>
    <property type="molecule type" value="Genomic_DNA"/>
</dbReference>
<dbReference type="AlphaFoldDB" id="A0AA96WR88"/>
<gene>
    <name evidence="1" type="ORF">Q2T42_20165</name>
</gene>
<accession>A0AA96WR88</accession>
<evidence type="ECO:0000313" key="1">
    <source>
        <dbReference type="EMBL" id="WNZ44147.1"/>
    </source>
</evidence>
<reference evidence="1" key="1">
    <citation type="journal article" date="2023" name="Plants (Basel)">
        <title>Genomic Analysis of Leptolyngbya boryana CZ1 Reveals Efficient Carbon Fixation Modules.</title>
        <authorList>
            <person name="Bai X."/>
            <person name="Wang H."/>
            <person name="Cheng W."/>
            <person name="Wang J."/>
            <person name="Ma M."/>
            <person name="Hu H."/>
            <person name="Song Z."/>
            <person name="Ma H."/>
            <person name="Fan Y."/>
            <person name="Du C."/>
            <person name="Xu J."/>
        </authorList>
    </citation>
    <scope>NUCLEOTIDE SEQUENCE</scope>
    <source>
        <strain evidence="1">CZ1</strain>
    </source>
</reference>
<sequence length="140" mass="14569">MPICDGFGWEDAFVFEARSSKVEEESDGGLGGGEVGDDLGEFFVTEITGEGFVFDDDAVVDPVIEVEVAEPLVFVVMDLDGVFFDAAESDAVEFAGEGALVVFFAQSAWGVAVDAHGGSDDLVGEVLVGNGHGIDRSVLG</sequence>